<dbReference type="InterPro" id="IPR058053">
    <property type="entry name" value="RamC_C"/>
</dbReference>
<dbReference type="AlphaFoldDB" id="A0A8J3FCH7"/>
<protein>
    <submittedName>
        <fullName evidence="2">Serine/threonine protein kinase</fullName>
    </submittedName>
</protein>
<reference evidence="2" key="1">
    <citation type="journal article" date="2014" name="Int. J. Syst. Evol. Microbiol.">
        <title>Complete genome sequence of Corynebacterium casei LMG S-19264T (=DSM 44701T), isolated from a smear-ripened cheese.</title>
        <authorList>
            <consortium name="US DOE Joint Genome Institute (JGI-PGF)"/>
            <person name="Walter F."/>
            <person name="Albersmeier A."/>
            <person name="Kalinowski J."/>
            <person name="Ruckert C."/>
        </authorList>
    </citation>
    <scope>NUCLEOTIDE SEQUENCE</scope>
    <source>
        <strain evidence="2">JCM 3090</strain>
    </source>
</reference>
<dbReference type="Proteomes" id="UP000649739">
    <property type="component" value="Unassembled WGS sequence"/>
</dbReference>
<dbReference type="SUPFAM" id="SSF158745">
    <property type="entry name" value="LanC-like"/>
    <property type="match status" value="1"/>
</dbReference>
<proteinExistence type="predicted"/>
<organism evidence="2 3">
    <name type="scientific">Pilimelia anulata</name>
    <dbReference type="NCBI Taxonomy" id="53371"/>
    <lineage>
        <taxon>Bacteria</taxon>
        <taxon>Bacillati</taxon>
        <taxon>Actinomycetota</taxon>
        <taxon>Actinomycetes</taxon>
        <taxon>Micromonosporales</taxon>
        <taxon>Micromonosporaceae</taxon>
        <taxon>Pilimelia</taxon>
    </lineage>
</organism>
<comment type="caution">
    <text evidence="2">The sequence shown here is derived from an EMBL/GenBank/DDBJ whole genome shotgun (WGS) entry which is preliminary data.</text>
</comment>
<evidence type="ECO:0000313" key="2">
    <source>
        <dbReference type="EMBL" id="GGK06284.1"/>
    </source>
</evidence>
<dbReference type="PROSITE" id="PS50011">
    <property type="entry name" value="PROTEIN_KINASE_DOM"/>
    <property type="match status" value="1"/>
</dbReference>
<dbReference type="InterPro" id="IPR057929">
    <property type="entry name" value="RamC_N"/>
</dbReference>
<accession>A0A8J3FCH7</accession>
<dbReference type="GO" id="GO:0031179">
    <property type="term" value="P:peptide modification"/>
    <property type="evidence" value="ECO:0007669"/>
    <property type="project" value="InterPro"/>
</dbReference>
<dbReference type="Gene3D" id="3.30.200.20">
    <property type="entry name" value="Phosphorylase Kinase, domain 1"/>
    <property type="match status" value="1"/>
</dbReference>
<dbReference type="InterPro" id="IPR053524">
    <property type="entry name" value="Aerial_hyphae_peptide-synth"/>
</dbReference>
<dbReference type="SMART" id="SM01260">
    <property type="entry name" value="LANC_like"/>
    <property type="match status" value="1"/>
</dbReference>
<keyword evidence="3" id="KW-1185">Reference proteome</keyword>
<dbReference type="CDD" id="cd04791">
    <property type="entry name" value="LanC_SerThrkinase"/>
    <property type="match status" value="1"/>
</dbReference>
<evidence type="ECO:0000259" key="1">
    <source>
        <dbReference type="PROSITE" id="PS50011"/>
    </source>
</evidence>
<dbReference type="RefSeq" id="WP_189171743.1">
    <property type="nucleotide sequence ID" value="NZ_BMQB01000010.1"/>
</dbReference>
<feature type="domain" description="Protein kinase" evidence="1">
    <location>
        <begin position="226"/>
        <end position="496"/>
    </location>
</feature>
<evidence type="ECO:0000313" key="3">
    <source>
        <dbReference type="Proteomes" id="UP000649739"/>
    </source>
</evidence>
<keyword evidence="2" id="KW-0808">Transferase</keyword>
<dbReference type="InterPro" id="IPR007822">
    <property type="entry name" value="LANC-like"/>
</dbReference>
<gene>
    <name evidence="2" type="ORF">GCM10010123_40140</name>
</gene>
<dbReference type="Gene3D" id="1.10.510.10">
    <property type="entry name" value="Transferase(Phosphotransferase) domain 1"/>
    <property type="match status" value="1"/>
</dbReference>
<dbReference type="EMBL" id="BMQB01000010">
    <property type="protein sequence ID" value="GGK06284.1"/>
    <property type="molecule type" value="Genomic_DNA"/>
</dbReference>
<dbReference type="Pfam" id="PF00069">
    <property type="entry name" value="Pkinase"/>
    <property type="match status" value="1"/>
</dbReference>
<reference evidence="2" key="2">
    <citation type="submission" date="2020-09" db="EMBL/GenBank/DDBJ databases">
        <authorList>
            <person name="Sun Q."/>
            <person name="Ohkuma M."/>
        </authorList>
    </citation>
    <scope>NUCLEOTIDE SEQUENCE</scope>
    <source>
        <strain evidence="2">JCM 3090</strain>
    </source>
</reference>
<dbReference type="InterPro" id="IPR000719">
    <property type="entry name" value="Prot_kinase_dom"/>
</dbReference>
<dbReference type="SMART" id="SM00220">
    <property type="entry name" value="S_TKc"/>
    <property type="match status" value="1"/>
</dbReference>
<keyword evidence="2" id="KW-0723">Serine/threonine-protein kinase</keyword>
<dbReference type="GO" id="GO:0004674">
    <property type="term" value="F:protein serine/threonine kinase activity"/>
    <property type="evidence" value="ECO:0007669"/>
    <property type="project" value="UniProtKB-KW"/>
</dbReference>
<dbReference type="PRINTS" id="PR01955">
    <property type="entry name" value="LANCFRANKIA"/>
</dbReference>
<keyword evidence="2" id="KW-0418">Kinase</keyword>
<sequence>MDDRYELFCVADRLFFDAVHGTDGPATGFRAADRPLPAGWRRETKADWLAFVPPVRRVPAQGWKVHASATPDNAERVLAVLLDYCLPRGIECKVLRSPRDLFLRSSKYAPRGHSGKLATIYPADDAECATILSDLSGALDGEAGPYILSDLRIGGGPLYVRYGGFAGRYCVDGTGAVVPAIENPDGVLVPDRRDPVFRVPEWLAVPDFLRPHLDARNAVTTTDVPYAIERVMHFSNGGGLYRGRDTRTGAEVVLKEGRPYAGLDAEGSDAATRVGVEHAFLSKLAGSPGIPAVYDLFEIGEHRFLAMEYVPGVPLNKEVVARHPMVHDGDDAARREYTRWALSILDRVEQAVCAMHDRGVVYGDLHLFNVMVRPDDTVALLDLEVASLVADNRRPGLGNQGFAPPRGVRGSDLDRYALACLRLAVFLPLTQLLWLSPAKAAHLAEIIAANFPVGRDYLDEAVETIERLAGPYAPPETRAPADGLGPADWRVSDRWIPARDALARAILTSVSPHRADRLFPGDIQQFDEGGLGLAHGAAGVLYALEATGAGRYAEGEEWLLRGARRAGTGTMIGLYDGLHGVAYTLDRLGHADAARAVLDRCLDTDWRGLGSDLYGGLAGVGLNLAHFADRTGDAALRAAARDAADLVAERLGPVDGVPEVSGGKHPYAGLFHGGAGAALLLLRAYDDTGDKAYLDAAGVALRQDLRRCKRDATGDLVVNEGWRTMPYLGRGSVGIGLALERYLDRCPDEELAAAAAAIHRAARSPLYVQSGLFAGRAGIAYYLADRRAVTGGAEPALADQVRDLGWHALPYGGGIAFPGEQLLRLSMDLATGTAGVLLAIGAAHHDRPVHLPLLAPPARSTGTAP</sequence>
<dbReference type="Pfam" id="PF25816">
    <property type="entry name" value="RamC_N"/>
    <property type="match status" value="1"/>
</dbReference>
<dbReference type="Gene3D" id="1.50.10.20">
    <property type="match status" value="1"/>
</dbReference>
<dbReference type="NCBIfam" id="NF038151">
    <property type="entry name" value="lanthi_synth_III"/>
    <property type="match status" value="1"/>
</dbReference>
<dbReference type="SUPFAM" id="SSF56112">
    <property type="entry name" value="Protein kinase-like (PK-like)"/>
    <property type="match status" value="1"/>
</dbReference>
<dbReference type="InterPro" id="IPR011009">
    <property type="entry name" value="Kinase-like_dom_sf"/>
</dbReference>
<name>A0A8J3FCH7_9ACTN</name>
<dbReference type="GO" id="GO:0005524">
    <property type="term" value="F:ATP binding"/>
    <property type="evidence" value="ECO:0007669"/>
    <property type="project" value="InterPro"/>
</dbReference>